<evidence type="ECO:0000256" key="7">
    <source>
        <dbReference type="SAM" id="Coils"/>
    </source>
</evidence>
<name>D8LZ21_BLAHO</name>
<accession>D8LZ21</accession>
<keyword evidence="7" id="KW-0175">Coiled coil</keyword>
<dbReference type="GO" id="GO:0000981">
    <property type="term" value="F:DNA-binding transcription factor activity, RNA polymerase II-specific"/>
    <property type="evidence" value="ECO:0007669"/>
    <property type="project" value="TreeGrafter"/>
</dbReference>
<feature type="domain" description="C2H2-type" evidence="9">
    <location>
        <begin position="30"/>
        <end position="57"/>
    </location>
</feature>
<evidence type="ECO:0000313" key="11">
    <source>
        <dbReference type="Proteomes" id="UP000008312"/>
    </source>
</evidence>
<dbReference type="PROSITE" id="PS50118">
    <property type="entry name" value="HMG_BOX_2"/>
    <property type="match status" value="1"/>
</dbReference>
<dbReference type="InterPro" id="IPR036236">
    <property type="entry name" value="Znf_C2H2_sf"/>
</dbReference>
<dbReference type="FunFam" id="3.30.160.60:FF:000005">
    <property type="entry name" value="Zinc finger protein 14 homolog"/>
    <property type="match status" value="1"/>
</dbReference>
<dbReference type="PROSITE" id="PS50157">
    <property type="entry name" value="ZINC_FINGER_C2H2_2"/>
    <property type="match status" value="2"/>
</dbReference>
<feature type="domain" description="C2H2-type" evidence="9">
    <location>
        <begin position="58"/>
        <end position="87"/>
    </location>
</feature>
<keyword evidence="11" id="KW-1185">Reference proteome</keyword>
<evidence type="ECO:0000256" key="3">
    <source>
        <dbReference type="ARBA" id="ARBA00022771"/>
    </source>
</evidence>
<dbReference type="CDD" id="cd00084">
    <property type="entry name" value="HMG-box_SF"/>
    <property type="match status" value="1"/>
</dbReference>
<protein>
    <recommendedName>
        <fullName evidence="12">HMG box domain-containing protein</fullName>
    </recommendedName>
</protein>
<dbReference type="GO" id="GO:0000978">
    <property type="term" value="F:RNA polymerase II cis-regulatory region sequence-specific DNA binding"/>
    <property type="evidence" value="ECO:0007669"/>
    <property type="project" value="TreeGrafter"/>
</dbReference>
<dbReference type="SUPFAM" id="SSF47095">
    <property type="entry name" value="HMG-box"/>
    <property type="match status" value="1"/>
</dbReference>
<evidence type="ECO:0000256" key="5">
    <source>
        <dbReference type="PROSITE-ProRule" id="PRU00042"/>
    </source>
</evidence>
<dbReference type="OrthoDB" id="8117402at2759"/>
<dbReference type="InterPro" id="IPR013087">
    <property type="entry name" value="Znf_C2H2_type"/>
</dbReference>
<dbReference type="PANTHER" id="PTHR14003">
    <property type="entry name" value="TRANSCRIPTIONAL REPRESSOR PROTEIN YY"/>
    <property type="match status" value="1"/>
</dbReference>
<dbReference type="Pfam" id="PF00096">
    <property type="entry name" value="zf-C2H2"/>
    <property type="match status" value="2"/>
</dbReference>
<dbReference type="Pfam" id="PF00505">
    <property type="entry name" value="HMG_box"/>
    <property type="match status" value="1"/>
</dbReference>
<keyword evidence="1" id="KW-0479">Metal-binding</keyword>
<feature type="coiled-coil region" evidence="7">
    <location>
        <begin position="128"/>
        <end position="169"/>
    </location>
</feature>
<dbReference type="RefSeq" id="XP_012895108.1">
    <property type="nucleotide sequence ID" value="XM_013039654.1"/>
</dbReference>
<proteinExistence type="predicted"/>
<keyword evidence="6" id="KW-0238">DNA-binding</keyword>
<evidence type="ECO:0000256" key="6">
    <source>
        <dbReference type="PROSITE-ProRule" id="PRU00267"/>
    </source>
</evidence>
<keyword evidence="4" id="KW-0862">Zinc</keyword>
<evidence type="ECO:0000259" key="8">
    <source>
        <dbReference type="PROSITE" id="PS50118"/>
    </source>
</evidence>
<evidence type="ECO:0000256" key="4">
    <source>
        <dbReference type="ARBA" id="ARBA00022833"/>
    </source>
</evidence>
<dbReference type="SMART" id="SM00355">
    <property type="entry name" value="ZnF_C2H2"/>
    <property type="match status" value="3"/>
</dbReference>
<dbReference type="InterPro" id="IPR036910">
    <property type="entry name" value="HMG_box_dom_sf"/>
</dbReference>
<dbReference type="PROSITE" id="PS00028">
    <property type="entry name" value="ZINC_FINGER_C2H2_1"/>
    <property type="match status" value="2"/>
</dbReference>
<dbReference type="InParanoid" id="D8LZ21"/>
<dbReference type="SUPFAM" id="SSF57667">
    <property type="entry name" value="beta-beta-alpha zinc fingers"/>
    <property type="match status" value="1"/>
</dbReference>
<evidence type="ECO:0000313" key="10">
    <source>
        <dbReference type="EMBL" id="CBK21060.2"/>
    </source>
</evidence>
<sequence length="240" mass="28525">MSFSLTEDDQDIEIRLPEDCSSKTHTITDFRCDECGKYFSASRSLILHKKIHTGIRPFTCPVEGCGKSFYVNAQLVRHSFSHSNIRTEKCPFEHCTSPIKLFKTKADVKQHIKNWHTLEKSEQRELKLLRKLEKYKKFAENYKKLREQNKMLSDELRKLKQTLEAHQEVSLPVSQPDDSLRRPVPPFTQFLREQYESFRSKGVKLPFIECSKRISKTWRTMSEESKKPYLERFRLEMEEQ</sequence>
<evidence type="ECO:0000256" key="1">
    <source>
        <dbReference type="ARBA" id="ARBA00022723"/>
    </source>
</evidence>
<dbReference type="GO" id="GO:0008270">
    <property type="term" value="F:zinc ion binding"/>
    <property type="evidence" value="ECO:0007669"/>
    <property type="project" value="UniProtKB-KW"/>
</dbReference>
<keyword evidence="3 5" id="KW-0863">Zinc-finger</keyword>
<feature type="domain" description="HMG box" evidence="8">
    <location>
        <begin position="180"/>
        <end position="240"/>
    </location>
</feature>
<dbReference type="Proteomes" id="UP000008312">
    <property type="component" value="Unassembled WGS sequence"/>
</dbReference>
<dbReference type="PANTHER" id="PTHR14003:SF20">
    <property type="entry name" value="FINGER DOMAIN PROTEIN, PUTATIVE (AFU_ORTHOLOGUE AFUA_4G10380)-RELATED"/>
    <property type="match status" value="1"/>
</dbReference>
<dbReference type="GeneID" id="24922366"/>
<feature type="DNA-binding region" description="HMG box" evidence="6">
    <location>
        <begin position="180"/>
        <end position="240"/>
    </location>
</feature>
<dbReference type="AlphaFoldDB" id="D8LZ21"/>
<dbReference type="GO" id="GO:0031519">
    <property type="term" value="C:PcG protein complex"/>
    <property type="evidence" value="ECO:0007669"/>
    <property type="project" value="TreeGrafter"/>
</dbReference>
<reference evidence="10" key="1">
    <citation type="submission" date="2010-02" db="EMBL/GenBank/DDBJ databases">
        <title>Sequencing and annotation of the Blastocystis hominis genome.</title>
        <authorList>
            <person name="Wincker P."/>
        </authorList>
    </citation>
    <scope>NUCLEOTIDE SEQUENCE</scope>
    <source>
        <strain evidence="10">Singapore isolate B</strain>
    </source>
</reference>
<evidence type="ECO:0000256" key="2">
    <source>
        <dbReference type="ARBA" id="ARBA00022737"/>
    </source>
</evidence>
<dbReference type="Gene3D" id="1.10.30.10">
    <property type="entry name" value="High mobility group box domain"/>
    <property type="match status" value="1"/>
</dbReference>
<evidence type="ECO:0000259" key="9">
    <source>
        <dbReference type="PROSITE" id="PS50157"/>
    </source>
</evidence>
<evidence type="ECO:0008006" key="12">
    <source>
        <dbReference type="Google" id="ProtNLM"/>
    </source>
</evidence>
<keyword evidence="2" id="KW-0677">Repeat</keyword>
<dbReference type="EMBL" id="FN668640">
    <property type="protein sequence ID" value="CBK21060.2"/>
    <property type="molecule type" value="Genomic_DNA"/>
</dbReference>
<organism evidence="10">
    <name type="scientific">Blastocystis hominis</name>
    <dbReference type="NCBI Taxonomy" id="12968"/>
    <lineage>
        <taxon>Eukaryota</taxon>
        <taxon>Sar</taxon>
        <taxon>Stramenopiles</taxon>
        <taxon>Bigyra</taxon>
        <taxon>Opalozoa</taxon>
        <taxon>Opalinata</taxon>
        <taxon>Blastocystidae</taxon>
        <taxon>Blastocystis</taxon>
    </lineage>
</organism>
<dbReference type="InterPro" id="IPR009071">
    <property type="entry name" value="HMG_box_dom"/>
</dbReference>
<keyword evidence="6" id="KW-0539">Nucleus</keyword>
<dbReference type="Gene3D" id="3.30.160.60">
    <property type="entry name" value="Classic Zinc Finger"/>
    <property type="match status" value="2"/>
</dbReference>
<gene>
    <name evidence="10" type="ORF">GSBLH_T00006241001</name>
</gene>
<dbReference type="GO" id="GO:0005667">
    <property type="term" value="C:transcription regulator complex"/>
    <property type="evidence" value="ECO:0007669"/>
    <property type="project" value="TreeGrafter"/>
</dbReference>
<dbReference type="GO" id="GO:0000785">
    <property type="term" value="C:chromatin"/>
    <property type="evidence" value="ECO:0007669"/>
    <property type="project" value="TreeGrafter"/>
</dbReference>